<dbReference type="Proteomes" id="UP000243333">
    <property type="component" value="Unassembled WGS sequence"/>
</dbReference>
<feature type="domain" description="AAA+ ATPase" evidence="6">
    <location>
        <begin position="31"/>
        <end position="225"/>
    </location>
</feature>
<protein>
    <recommendedName>
        <fullName evidence="4">Mg-protoporphyrin IX chelatase</fullName>
    </recommendedName>
</protein>
<feature type="compositionally biased region" description="Polar residues" evidence="5">
    <location>
        <begin position="404"/>
        <end position="419"/>
    </location>
</feature>
<evidence type="ECO:0000256" key="4">
    <source>
        <dbReference type="ARBA" id="ARBA00030759"/>
    </source>
</evidence>
<evidence type="ECO:0000256" key="2">
    <source>
        <dbReference type="ARBA" id="ARBA00022741"/>
    </source>
</evidence>
<dbReference type="STRING" id="1123285.SAMN05660235_00492"/>
<reference evidence="8" key="1">
    <citation type="submission" date="2016-10" db="EMBL/GenBank/DDBJ databases">
        <authorList>
            <person name="Varghese N."/>
            <person name="Submissions S."/>
        </authorList>
    </citation>
    <scope>NUCLEOTIDE SEQUENCE [LARGE SCALE GENOMIC DNA]</scope>
    <source>
        <strain evidence="8">DSM 23256</strain>
    </source>
</reference>
<dbReference type="InterPro" id="IPR045006">
    <property type="entry name" value="CHLI-like"/>
</dbReference>
<dbReference type="EMBL" id="FNBU01000002">
    <property type="protein sequence ID" value="SDF11058.1"/>
    <property type="molecule type" value="Genomic_DNA"/>
</dbReference>
<dbReference type="SMART" id="SM00382">
    <property type="entry name" value="AAA"/>
    <property type="match status" value="1"/>
</dbReference>
<evidence type="ECO:0000313" key="7">
    <source>
        <dbReference type="EMBL" id="SDF11058.1"/>
    </source>
</evidence>
<keyword evidence="3" id="KW-0067">ATP-binding</keyword>
<dbReference type="RefSeq" id="WP_093687754.1">
    <property type="nucleotide sequence ID" value="NZ_FNBU01000002.1"/>
</dbReference>
<dbReference type="InterPro" id="IPR000523">
    <property type="entry name" value="Mg_chelatse_chII-like_cat_dom"/>
</dbReference>
<keyword evidence="2" id="KW-0547">Nucleotide-binding</keyword>
<dbReference type="PANTHER" id="PTHR32039">
    <property type="entry name" value="MAGNESIUM-CHELATASE SUBUNIT CHLI"/>
    <property type="match status" value="1"/>
</dbReference>
<dbReference type="Gene3D" id="3.40.50.300">
    <property type="entry name" value="P-loop containing nucleotide triphosphate hydrolases"/>
    <property type="match status" value="1"/>
</dbReference>
<feature type="region of interest" description="Disordered" evidence="5">
    <location>
        <begin position="342"/>
        <end position="367"/>
    </location>
</feature>
<evidence type="ECO:0000256" key="3">
    <source>
        <dbReference type="ARBA" id="ARBA00022840"/>
    </source>
</evidence>
<dbReference type="InterPro" id="IPR003593">
    <property type="entry name" value="AAA+_ATPase"/>
</dbReference>
<evidence type="ECO:0000256" key="5">
    <source>
        <dbReference type="SAM" id="MobiDB-lite"/>
    </source>
</evidence>
<evidence type="ECO:0000259" key="6">
    <source>
        <dbReference type="SMART" id="SM00382"/>
    </source>
</evidence>
<feature type="region of interest" description="Disordered" evidence="5">
    <location>
        <begin position="385"/>
        <end position="455"/>
    </location>
</feature>
<dbReference type="InterPro" id="IPR041628">
    <property type="entry name" value="ChlI/MoxR_AAA_lid"/>
</dbReference>
<evidence type="ECO:0000256" key="1">
    <source>
        <dbReference type="ARBA" id="ARBA00005799"/>
    </source>
</evidence>
<gene>
    <name evidence="7" type="ORF">SAMN05660235_00492</name>
</gene>
<name>A0A1G7IEP8_9FIRM</name>
<dbReference type="GO" id="GO:0005524">
    <property type="term" value="F:ATP binding"/>
    <property type="evidence" value="ECO:0007669"/>
    <property type="project" value="UniProtKB-KW"/>
</dbReference>
<dbReference type="Pfam" id="PF17863">
    <property type="entry name" value="AAA_lid_2"/>
    <property type="match status" value="1"/>
</dbReference>
<proteinExistence type="inferred from homology"/>
<dbReference type="OrthoDB" id="9775079at2"/>
<comment type="similarity">
    <text evidence="1">Belongs to the Mg-chelatase subunits D/I family.</text>
</comment>
<dbReference type="InterPro" id="IPR027417">
    <property type="entry name" value="P-loop_NTPase"/>
</dbReference>
<dbReference type="CDD" id="cd00009">
    <property type="entry name" value="AAA"/>
    <property type="match status" value="1"/>
</dbReference>
<dbReference type="AlphaFoldDB" id="A0A1G7IEP8"/>
<organism evidence="7 8">
    <name type="scientific">Sporolituus thermophilus DSM 23256</name>
    <dbReference type="NCBI Taxonomy" id="1123285"/>
    <lineage>
        <taxon>Bacteria</taxon>
        <taxon>Bacillati</taxon>
        <taxon>Bacillota</taxon>
        <taxon>Negativicutes</taxon>
        <taxon>Selenomonadales</taxon>
        <taxon>Sporomusaceae</taxon>
        <taxon>Sporolituus</taxon>
    </lineage>
</organism>
<dbReference type="Pfam" id="PF01078">
    <property type="entry name" value="Mg_chelatase"/>
    <property type="match status" value="1"/>
</dbReference>
<accession>A0A1G7IEP8</accession>
<sequence>MQLYHQLVRHSGNQNLFQAVEMSIAALVNGHPFHIHVEGLRGTGKTTIMRAARELLPPIVRVKNCLYNCDPAAPHCPEHRGLSAEALAKLGTETVPRPFLEISHAAKIGTVVGSIDLPKLTNSASPLASFLPGTIPQAHRGIIFIDEINRLADTAPELVDVLLDVMGTKPGRIQLEETGLPSCEFSVNVTVWAASNPDEEPGALAQIRKQLADRFDIVVVMGRPGSYQDILSILNCRQQTKQSNVAVRKPLACGDLAGMSVPAKIRDLLAKIYIDFSLESLRAVEALETAATLAALSAGRRVVEIGDVSRVVPLVLGHRTDYSTITNILRYLETLEPPAPLAVGRSVTVPPVGETGQSQSEKTNRAAKKHISRLWSAFKKLFGAKQDQTTEPPVPPPSKNSSSGQETPGHTTAGRSPQIANPAETPVTAPPRPAAPLTSLAVEQYVTGEEKSSHG</sequence>
<dbReference type="SUPFAM" id="SSF52540">
    <property type="entry name" value="P-loop containing nucleoside triphosphate hydrolases"/>
    <property type="match status" value="1"/>
</dbReference>
<dbReference type="PANTHER" id="PTHR32039:SF9">
    <property type="entry name" value="MAGNESIUM-CHELATASE SUBUNIT CHLI-2, CHLOROPLASTIC"/>
    <property type="match status" value="1"/>
</dbReference>
<dbReference type="Gene3D" id="1.10.8.80">
    <property type="entry name" value="Magnesium chelatase subunit I, C-Terminal domain"/>
    <property type="match status" value="1"/>
</dbReference>
<keyword evidence="8" id="KW-1185">Reference proteome</keyword>
<evidence type="ECO:0000313" key="8">
    <source>
        <dbReference type="Proteomes" id="UP000243333"/>
    </source>
</evidence>